<dbReference type="InterPro" id="IPR031303">
    <property type="entry name" value="C5_meth_CS"/>
</dbReference>
<dbReference type="NCBIfam" id="TIGR00675">
    <property type="entry name" value="dcm"/>
    <property type="match status" value="1"/>
</dbReference>
<evidence type="ECO:0000256" key="2">
    <source>
        <dbReference type="ARBA" id="ARBA00022603"/>
    </source>
</evidence>
<keyword evidence="3" id="KW-0808">Transferase</keyword>
<name>A0A6J6ID77_9ZZZZ</name>
<dbReference type="EMBL" id="CAEZVJ010000007">
    <property type="protein sequence ID" value="CAB4622025.1"/>
    <property type="molecule type" value="Genomic_DNA"/>
</dbReference>
<dbReference type="PROSITE" id="PS00095">
    <property type="entry name" value="C5_MTASE_2"/>
    <property type="match status" value="1"/>
</dbReference>
<dbReference type="SUPFAM" id="SSF53335">
    <property type="entry name" value="S-adenosyl-L-methionine-dependent methyltransferases"/>
    <property type="match status" value="1"/>
</dbReference>
<dbReference type="GO" id="GO:0005634">
    <property type="term" value="C:nucleus"/>
    <property type="evidence" value="ECO:0007669"/>
    <property type="project" value="TreeGrafter"/>
</dbReference>
<organism evidence="5">
    <name type="scientific">freshwater metagenome</name>
    <dbReference type="NCBI Taxonomy" id="449393"/>
    <lineage>
        <taxon>unclassified sequences</taxon>
        <taxon>metagenomes</taxon>
        <taxon>ecological metagenomes</taxon>
    </lineage>
</organism>
<protein>
    <recommendedName>
        <fullName evidence="1">DNA (cytosine-5-)-methyltransferase</fullName>
        <ecNumber evidence="1">2.1.1.37</ecNumber>
    </recommendedName>
</protein>
<dbReference type="PANTHER" id="PTHR10629:SF52">
    <property type="entry name" value="DNA (CYTOSINE-5)-METHYLTRANSFERASE 1"/>
    <property type="match status" value="1"/>
</dbReference>
<dbReference type="GO" id="GO:0032259">
    <property type="term" value="P:methylation"/>
    <property type="evidence" value="ECO:0007669"/>
    <property type="project" value="UniProtKB-KW"/>
</dbReference>
<proteinExistence type="predicted"/>
<dbReference type="AlphaFoldDB" id="A0A6J6ID77"/>
<evidence type="ECO:0000313" key="5">
    <source>
        <dbReference type="EMBL" id="CAB4622025.1"/>
    </source>
</evidence>
<gene>
    <name evidence="5" type="ORF">UFOPK1961_00130</name>
</gene>
<dbReference type="EC" id="2.1.1.37" evidence="1"/>
<evidence type="ECO:0000256" key="4">
    <source>
        <dbReference type="ARBA" id="ARBA00022691"/>
    </source>
</evidence>
<keyword evidence="4" id="KW-0949">S-adenosyl-L-methionine</keyword>
<dbReference type="InterPro" id="IPR050390">
    <property type="entry name" value="C5-Methyltransferase"/>
</dbReference>
<dbReference type="Pfam" id="PF00145">
    <property type="entry name" value="DNA_methylase"/>
    <property type="match status" value="1"/>
</dbReference>
<keyword evidence="2" id="KW-0489">Methyltransferase</keyword>
<dbReference type="GO" id="GO:0003677">
    <property type="term" value="F:DNA binding"/>
    <property type="evidence" value="ECO:0007669"/>
    <property type="project" value="TreeGrafter"/>
</dbReference>
<dbReference type="PROSITE" id="PS51679">
    <property type="entry name" value="SAM_MT_C5"/>
    <property type="match status" value="1"/>
</dbReference>
<dbReference type="InterPro" id="IPR001525">
    <property type="entry name" value="C5_MeTfrase"/>
</dbReference>
<dbReference type="InterPro" id="IPR029063">
    <property type="entry name" value="SAM-dependent_MTases_sf"/>
</dbReference>
<evidence type="ECO:0000256" key="1">
    <source>
        <dbReference type="ARBA" id="ARBA00011975"/>
    </source>
</evidence>
<reference evidence="5" key="1">
    <citation type="submission" date="2020-05" db="EMBL/GenBank/DDBJ databases">
        <authorList>
            <person name="Chiriac C."/>
            <person name="Salcher M."/>
            <person name="Ghai R."/>
            <person name="Kavagutti S V."/>
        </authorList>
    </citation>
    <scope>NUCLEOTIDE SEQUENCE</scope>
</reference>
<dbReference type="Gene3D" id="3.40.50.150">
    <property type="entry name" value="Vaccinia Virus protein VP39"/>
    <property type="match status" value="1"/>
</dbReference>
<dbReference type="GO" id="GO:0003886">
    <property type="term" value="F:DNA (cytosine-5-)-methyltransferase activity"/>
    <property type="evidence" value="ECO:0007669"/>
    <property type="project" value="UniProtKB-EC"/>
</dbReference>
<accession>A0A6J6ID77</accession>
<dbReference type="GO" id="GO:0044027">
    <property type="term" value="P:negative regulation of gene expression via chromosomal CpG island methylation"/>
    <property type="evidence" value="ECO:0007669"/>
    <property type="project" value="TreeGrafter"/>
</dbReference>
<dbReference type="PANTHER" id="PTHR10629">
    <property type="entry name" value="CYTOSINE-SPECIFIC METHYLTRANSFERASE"/>
    <property type="match status" value="1"/>
</dbReference>
<dbReference type="PRINTS" id="PR00105">
    <property type="entry name" value="C5METTRFRASE"/>
</dbReference>
<evidence type="ECO:0000256" key="3">
    <source>
        <dbReference type="ARBA" id="ARBA00022679"/>
    </source>
</evidence>
<dbReference type="Gene3D" id="3.90.120.10">
    <property type="entry name" value="DNA Methylase, subunit A, domain 2"/>
    <property type="match status" value="1"/>
</dbReference>
<sequence>MSQSRNIMALSDVSANLKIDESELRRWVRGGLVQSRESDLSKSKSALFDLDDFKEFTGTAHNLGSTKRVVSFFSGCGGLDFGFRAAGFDLGFANDFFLDAVNTYANNLGPIDPRPIQEIAVNETGPATVLLAGFPCQPFSNAGSRLGTADPRGTLFWETLKFVEYLKPKVVVFENVRGLLSMRNPDGGLLIDAIEHELATRGYSVGHRLLNARKHGVPQNRHRVFIIGIRTDLNLGPFNFDLIETAEGKTVGEVLAKPFGNATSAEEHWPLSPQAMDLVNFIPPGGSWKNVPDEKLPARLVRIKENMARYHSPNFYRRFAPEEVMGTVTAAATPENSGILHPHLPRRYTIREVARFQSFPDEFNFLGKSVAAKYKQIGNAVPPELARRVAHAILLHLGIAGS</sequence>
<dbReference type="CDD" id="cd00315">
    <property type="entry name" value="Cyt_C5_DNA_methylase"/>
    <property type="match status" value="1"/>
</dbReference>